<gene>
    <name evidence="1" type="ORF">PCOR1329_LOCUS73362</name>
</gene>
<keyword evidence="2" id="KW-1185">Reference proteome</keyword>
<sequence>MIDASRHADVVVVCNNTAVLQHVFPSQGLTTCCNTIFCPAPPLHVLQDQYSARCPPAVRVKEVEDRVRILTGCDRRRLGARIAELFQHAPAMANFMLYEIGAGRSLEKAIWLAIDKAAKMVSERLGLGRPSAYTSVERAEQLLLRVECLLSLLFGEEAQRSLVQDHDAATRRLIELKFLCLESNEDGTIVLRVREDYAIVWALSSPGPSRTLRSLIRIVQGSELGDKAQIEDLVVSIERQLAVCPDARSRLEDLLTNIDVDDAGVWSRSLHSWRAATRPPCVEAGASGLRA</sequence>
<accession>A0ABN9X4Q6</accession>
<evidence type="ECO:0000313" key="1">
    <source>
        <dbReference type="EMBL" id="CAK0894283.1"/>
    </source>
</evidence>
<evidence type="ECO:0000313" key="2">
    <source>
        <dbReference type="Proteomes" id="UP001189429"/>
    </source>
</evidence>
<proteinExistence type="predicted"/>
<name>A0ABN9X4Q6_9DINO</name>
<reference evidence="1" key="1">
    <citation type="submission" date="2023-10" db="EMBL/GenBank/DDBJ databases">
        <authorList>
            <person name="Chen Y."/>
            <person name="Shah S."/>
            <person name="Dougan E. K."/>
            <person name="Thang M."/>
            <person name="Chan C."/>
        </authorList>
    </citation>
    <scope>NUCLEOTIDE SEQUENCE [LARGE SCALE GENOMIC DNA]</scope>
</reference>
<dbReference type="EMBL" id="CAUYUJ010019875">
    <property type="protein sequence ID" value="CAK0894283.1"/>
    <property type="molecule type" value="Genomic_DNA"/>
</dbReference>
<dbReference type="Proteomes" id="UP001189429">
    <property type="component" value="Unassembled WGS sequence"/>
</dbReference>
<comment type="caution">
    <text evidence="1">The sequence shown here is derived from an EMBL/GenBank/DDBJ whole genome shotgun (WGS) entry which is preliminary data.</text>
</comment>
<organism evidence="1 2">
    <name type="scientific">Prorocentrum cordatum</name>
    <dbReference type="NCBI Taxonomy" id="2364126"/>
    <lineage>
        <taxon>Eukaryota</taxon>
        <taxon>Sar</taxon>
        <taxon>Alveolata</taxon>
        <taxon>Dinophyceae</taxon>
        <taxon>Prorocentrales</taxon>
        <taxon>Prorocentraceae</taxon>
        <taxon>Prorocentrum</taxon>
    </lineage>
</organism>
<protein>
    <submittedName>
        <fullName evidence="1">Uncharacterized protein</fullName>
    </submittedName>
</protein>